<dbReference type="eggNOG" id="ENOG502RW4H">
    <property type="taxonomic scope" value="Eukaryota"/>
</dbReference>
<dbReference type="PANTHER" id="PTHR23324">
    <property type="entry name" value="SEC14 RELATED PROTEIN"/>
    <property type="match status" value="1"/>
</dbReference>
<feature type="domain" description="GOLD" evidence="1">
    <location>
        <begin position="381"/>
        <end position="495"/>
    </location>
</feature>
<dbReference type="EMBL" id="CT868038">
    <property type="protein sequence ID" value="CAK65355.1"/>
    <property type="molecule type" value="Genomic_DNA"/>
</dbReference>
<keyword evidence="3" id="KW-1185">Reference proteome</keyword>
<proteinExistence type="predicted"/>
<organism evidence="2 3">
    <name type="scientific">Paramecium tetraurelia</name>
    <dbReference type="NCBI Taxonomy" id="5888"/>
    <lineage>
        <taxon>Eukaryota</taxon>
        <taxon>Sar</taxon>
        <taxon>Alveolata</taxon>
        <taxon>Ciliophora</taxon>
        <taxon>Intramacronucleata</taxon>
        <taxon>Oligohymenophorea</taxon>
        <taxon>Peniculida</taxon>
        <taxon>Parameciidae</taxon>
        <taxon>Paramecium</taxon>
    </lineage>
</organism>
<dbReference type="GeneID" id="5018537"/>
<dbReference type="InterPro" id="IPR036598">
    <property type="entry name" value="GOLD_dom_sf"/>
</dbReference>
<dbReference type="HOGENOM" id="CLU_546861_0_0_1"/>
<dbReference type="Gene3D" id="2.60.120.680">
    <property type="entry name" value="GOLD domain"/>
    <property type="match status" value="1"/>
</dbReference>
<dbReference type="RefSeq" id="XP_001432752.1">
    <property type="nucleotide sequence ID" value="XM_001432715.2"/>
</dbReference>
<dbReference type="InterPro" id="IPR051064">
    <property type="entry name" value="SEC14/CRAL-TRIO_domain"/>
</dbReference>
<evidence type="ECO:0000313" key="2">
    <source>
        <dbReference type="EMBL" id="CAK65355.1"/>
    </source>
</evidence>
<dbReference type="AlphaFoldDB" id="A0C3I8"/>
<dbReference type="PANTHER" id="PTHR23324:SF83">
    <property type="entry name" value="SEC14-LIKE PROTEIN 2"/>
    <property type="match status" value="1"/>
</dbReference>
<dbReference type="KEGG" id="ptm:GSPATT00034834001"/>
<sequence length="499" mass="58652">MSESPSLITPLLQQYQVELQARLNECFENNEVKGMLQLIDQLGQDIKDEPQLQDLLNLQLLRKLMKHLSSTNPQQVRSSVIILDAIMQRKIIANRLLHQRGAERTMVDLANSLLNLQQQLRHTSLELHIDDLLIGLQVKYVDKKQTDLSVLKLALKQFQDNNNLFIKQLQIILSSCESIIDQYYLFGGPLQELIYEYLLMIRQMEEKQQVNFLTQVLGIYERYILDVQYTIQEMQQRTYYIKIEKQMILHQISNMYKSCAQLLNMILVLPEEIGLQKRTYLMIKVLYKYIPDLRIALMGPIQLVMRNLSLFLHKDAQEYKEITIFLYQLIHSSDYDERFKQSLLDDEDLAYLRENKYFSVKALSYVDESQSVSSLRHLNIQAAFPCYVIIQAASIYCYSFMVDKPNSLIFWSFRTLDYDVSFGLFKLQTIEDLGIIDYVNERNGVKSLIKLQRIESHKQPIIGVTVISNPGLYRIIFDNSYSYLRSKQLFYSIHLLETK</sequence>
<dbReference type="SUPFAM" id="SSF101576">
    <property type="entry name" value="Supernatant protein factor (SPF), C-terminal domain"/>
    <property type="match status" value="1"/>
</dbReference>
<name>A0C3I8_PARTE</name>
<reference evidence="2 3" key="1">
    <citation type="journal article" date="2006" name="Nature">
        <title>Global trends of whole-genome duplications revealed by the ciliate Paramecium tetraurelia.</title>
        <authorList>
            <consortium name="Genoscope"/>
            <person name="Aury J.-M."/>
            <person name="Jaillon O."/>
            <person name="Duret L."/>
            <person name="Noel B."/>
            <person name="Jubin C."/>
            <person name="Porcel B.M."/>
            <person name="Segurens B."/>
            <person name="Daubin V."/>
            <person name="Anthouard V."/>
            <person name="Aiach N."/>
            <person name="Arnaiz O."/>
            <person name="Billaut A."/>
            <person name="Beisson J."/>
            <person name="Blanc I."/>
            <person name="Bouhouche K."/>
            <person name="Camara F."/>
            <person name="Duharcourt S."/>
            <person name="Guigo R."/>
            <person name="Gogendeau D."/>
            <person name="Katinka M."/>
            <person name="Keller A.-M."/>
            <person name="Kissmehl R."/>
            <person name="Klotz C."/>
            <person name="Koll F."/>
            <person name="Le Moue A."/>
            <person name="Lepere C."/>
            <person name="Malinsky S."/>
            <person name="Nowacki M."/>
            <person name="Nowak J.K."/>
            <person name="Plattner H."/>
            <person name="Poulain J."/>
            <person name="Ruiz F."/>
            <person name="Serrano V."/>
            <person name="Zagulski M."/>
            <person name="Dessen P."/>
            <person name="Betermier M."/>
            <person name="Weissenbach J."/>
            <person name="Scarpelli C."/>
            <person name="Schachter V."/>
            <person name="Sperling L."/>
            <person name="Meyer E."/>
            <person name="Cohen J."/>
            <person name="Wincker P."/>
        </authorList>
    </citation>
    <scope>NUCLEOTIDE SEQUENCE [LARGE SCALE GENOMIC DNA]</scope>
    <source>
        <strain evidence="2 3">Stock d4-2</strain>
    </source>
</reference>
<dbReference type="InParanoid" id="A0C3I8"/>
<evidence type="ECO:0000313" key="3">
    <source>
        <dbReference type="Proteomes" id="UP000000600"/>
    </source>
</evidence>
<dbReference type="STRING" id="5888.A0C3I8"/>
<dbReference type="PROSITE" id="PS50866">
    <property type="entry name" value="GOLD"/>
    <property type="match status" value="1"/>
</dbReference>
<evidence type="ECO:0000259" key="1">
    <source>
        <dbReference type="PROSITE" id="PS50866"/>
    </source>
</evidence>
<dbReference type="GO" id="GO:0005737">
    <property type="term" value="C:cytoplasm"/>
    <property type="evidence" value="ECO:0000318"/>
    <property type="project" value="GO_Central"/>
</dbReference>
<dbReference type="OMA" id="KRTYLMI"/>
<gene>
    <name evidence="2" type="ORF">GSPATT00034834001</name>
</gene>
<dbReference type="InterPro" id="IPR009038">
    <property type="entry name" value="GOLD_dom"/>
</dbReference>
<dbReference type="Proteomes" id="UP000000600">
    <property type="component" value="Unassembled WGS sequence"/>
</dbReference>
<dbReference type="OrthoDB" id="294804at2759"/>
<protein>
    <recommendedName>
        <fullName evidence="1">GOLD domain-containing protein</fullName>
    </recommendedName>
</protein>
<accession>A0C3I8</accession>